<protein>
    <submittedName>
        <fullName evidence="2">Putative transcription regulator, MerR family</fullName>
    </submittedName>
</protein>
<dbReference type="InterPro" id="IPR010499">
    <property type="entry name" value="AraC_E-bd"/>
</dbReference>
<reference evidence="2 3" key="1">
    <citation type="journal article" date="2011" name="J. Bacteriol.">
        <title>Complete genome sequence of the industrial strain Bacillus megaterium WSH-002.</title>
        <authorList>
            <person name="Liu L."/>
            <person name="Li Y."/>
            <person name="Zhang J."/>
            <person name="Zou W."/>
            <person name="Zhou Z."/>
            <person name="Liu J."/>
            <person name="Li X."/>
            <person name="Wang L."/>
            <person name="Chen J."/>
        </authorList>
    </citation>
    <scope>NUCLEOTIDE SEQUENCE [LARGE SCALE GENOMIC DNA]</scope>
    <source>
        <strain evidence="2 3">WSH-002</strain>
    </source>
</reference>
<dbReference type="PANTHER" id="PTHR36444">
    <property type="entry name" value="TRANSCRIPTIONAL REGULATOR PROTEIN YOBU-RELATED"/>
    <property type="match status" value="1"/>
</dbReference>
<dbReference type="SMART" id="SM00871">
    <property type="entry name" value="AraC_E_bind"/>
    <property type="match status" value="1"/>
</dbReference>
<dbReference type="InterPro" id="IPR029441">
    <property type="entry name" value="Cass2"/>
</dbReference>
<dbReference type="AlphaFoldDB" id="A0A8D4BJ82"/>
<dbReference type="InterPro" id="IPR053182">
    <property type="entry name" value="YobU-like_regulator"/>
</dbReference>
<proteinExistence type="predicted"/>
<organism evidence="2 3">
    <name type="scientific">Priestia megaterium (strain WSH-002)</name>
    <name type="common">Bacillus megaterium</name>
    <dbReference type="NCBI Taxonomy" id="1006007"/>
    <lineage>
        <taxon>Bacteria</taxon>
        <taxon>Bacillati</taxon>
        <taxon>Bacillota</taxon>
        <taxon>Bacilli</taxon>
        <taxon>Bacillales</taxon>
        <taxon>Bacillaceae</taxon>
        <taxon>Priestia</taxon>
    </lineage>
</organism>
<gene>
    <name evidence="2" type="ORF">BMWSH_2016</name>
</gene>
<dbReference type="PANTHER" id="PTHR36444:SF3">
    <property type="entry name" value="TRANSCRIPTIONAL ACTIVATOR, PUTATIVE-RELATED"/>
    <property type="match status" value="1"/>
</dbReference>
<accession>A0A8D4BJ82</accession>
<dbReference type="EMBL" id="CP003017">
    <property type="protein sequence ID" value="AEN88898.1"/>
    <property type="molecule type" value="Genomic_DNA"/>
</dbReference>
<evidence type="ECO:0000313" key="3">
    <source>
        <dbReference type="Proteomes" id="UP000001283"/>
    </source>
</evidence>
<dbReference type="SUPFAM" id="SSF55136">
    <property type="entry name" value="Probable bacterial effector-binding domain"/>
    <property type="match status" value="1"/>
</dbReference>
<name>A0A8D4BJ82_PRIMW</name>
<feature type="domain" description="AraC effector-binding" evidence="1">
    <location>
        <begin position="8"/>
        <end position="156"/>
    </location>
</feature>
<sequence length="159" mass="18118">MKNSRWIMQGKVVYKEGFSVIGIAKNGEYQKENLLKQIFKEKEMVTSSKEPHMVTGICMAPKKENYFYIAGTEVTDTACIPNGMSVHTFPSFTYLQFKHRGPITSLGSTYNSIWNKWLPNSPYSMIEGPALEIVNTAIHSNLYSDTYEMDIYIPIKLGQ</sequence>
<evidence type="ECO:0000259" key="1">
    <source>
        <dbReference type="SMART" id="SM00871"/>
    </source>
</evidence>
<dbReference type="Proteomes" id="UP000001283">
    <property type="component" value="Chromosome"/>
</dbReference>
<dbReference type="Pfam" id="PF14526">
    <property type="entry name" value="Cass2"/>
    <property type="match status" value="1"/>
</dbReference>
<dbReference type="InterPro" id="IPR011256">
    <property type="entry name" value="Reg_factor_effector_dom_sf"/>
</dbReference>
<dbReference type="KEGG" id="bmh:BMWSH_2016"/>
<evidence type="ECO:0000313" key="2">
    <source>
        <dbReference type="EMBL" id="AEN88898.1"/>
    </source>
</evidence>
<dbReference type="Gene3D" id="3.20.80.10">
    <property type="entry name" value="Regulatory factor, effector binding domain"/>
    <property type="match status" value="1"/>
</dbReference>